<dbReference type="SUPFAM" id="SSF141300">
    <property type="entry name" value="GatD N-terminal domain-like"/>
    <property type="match status" value="1"/>
</dbReference>
<dbReference type="Gene3D" id="3.40.50.1170">
    <property type="entry name" value="L-asparaginase, N-terminal domain"/>
    <property type="match status" value="1"/>
</dbReference>
<keyword evidence="3 5" id="KW-0067">ATP-binding</keyword>
<dbReference type="SMART" id="SM00870">
    <property type="entry name" value="Asparaginase"/>
    <property type="match status" value="1"/>
</dbReference>
<dbReference type="InterPro" id="IPR006033">
    <property type="entry name" value="AsnA_fam"/>
</dbReference>
<name>A0ABY6HUC2_9ARCH</name>
<evidence type="ECO:0000256" key="1">
    <source>
        <dbReference type="ARBA" id="ARBA00022598"/>
    </source>
</evidence>
<dbReference type="InterPro" id="IPR027474">
    <property type="entry name" value="L-asparaginase_N"/>
</dbReference>
<dbReference type="Gene3D" id="2.30.30.520">
    <property type="match status" value="1"/>
</dbReference>
<dbReference type="NCBIfam" id="TIGR00519">
    <property type="entry name" value="asnASE_I"/>
    <property type="match status" value="1"/>
</dbReference>
<protein>
    <recommendedName>
        <fullName evidence="5 8">Glutamyl-tRNA(Gln) amidotransferase subunit D</fullName>
        <shortName evidence="5">Glu-ADT subunit D</shortName>
        <ecNumber evidence="5 8">6.3.5.-</ecNumber>
    </recommendedName>
</protein>
<dbReference type="InterPro" id="IPR036152">
    <property type="entry name" value="Asp/glu_Ase-like_sf"/>
</dbReference>
<evidence type="ECO:0000259" key="11">
    <source>
        <dbReference type="Pfam" id="PF18195"/>
    </source>
</evidence>
<dbReference type="PRINTS" id="PR00139">
    <property type="entry name" value="ASNGLNASE"/>
</dbReference>
<dbReference type="InterPro" id="IPR040918">
    <property type="entry name" value="GatD_N"/>
</dbReference>
<dbReference type="PANTHER" id="PTHR11707">
    <property type="entry name" value="L-ASPARAGINASE"/>
    <property type="match status" value="1"/>
</dbReference>
<evidence type="ECO:0000259" key="10">
    <source>
        <dbReference type="Pfam" id="PF17763"/>
    </source>
</evidence>
<dbReference type="HAMAP" id="MF_00586">
    <property type="entry name" value="GatD"/>
    <property type="match status" value="1"/>
</dbReference>
<keyword evidence="13" id="KW-1185">Reference proteome</keyword>
<dbReference type="InterPro" id="IPR037222">
    <property type="entry name" value="GatD_N_sf"/>
</dbReference>
<accession>A0ABY6HUC2</accession>
<evidence type="ECO:0000313" key="12">
    <source>
        <dbReference type="EMBL" id="UYP45952.1"/>
    </source>
</evidence>
<dbReference type="PIRSF" id="PIRSF001220">
    <property type="entry name" value="L-ASNase_gatD"/>
    <property type="match status" value="1"/>
</dbReference>
<evidence type="ECO:0000256" key="8">
    <source>
        <dbReference type="RuleBase" id="RU004457"/>
    </source>
</evidence>
<feature type="active site" evidence="5">
    <location>
        <position position="267"/>
    </location>
</feature>
<dbReference type="InterPro" id="IPR037152">
    <property type="entry name" value="L-asparaginase_N_sf"/>
</dbReference>
<dbReference type="InterPro" id="IPR011878">
    <property type="entry name" value="GatD"/>
</dbReference>
<sequence>MATETKIEKDPTGYQGKLRERLIKENIGVWSVVKIQKGNAIYEGVVLPRSENTSEGYLVIKVDTGYNIGVFLTDDCTMEEIGFQKGAYKLPEVEVKTKPNLPNVSLLGTGGTVASRLDYRTGAVLPAFTPEELFSAVPELMNICNLTPKKIYGILSENFKPEYWIKTAREIMKEFDSGANGVIIGHGTDTMAFTASALSFMFQDLAAPIVCVGSQRSSDRPSSDGPLNIMDASTIAGHADLGEVVVCMHGNSSDSYNLIHRGVRVRKMHSSRRDAFRTLSDIPLGMIDANQNIKFLKDDVKPRGNIEDTWLNDKMDERVAMLYFYPGMNNDILDSVIDKGYHGVVITGTGLGHVSSYMFPALERAKEAEIPICMVVEPLFGSSNLRVYETGRDMLARGVVEGMNMLPSAAYAKMIWTLGQTRNYDEVRKIMGTNLRGEITYREPNKGYLFMQGVEPGMDDLLKKLDPNPRFDAYR</sequence>
<dbReference type="EMBL" id="CP104013">
    <property type="protein sequence ID" value="UYP45952.1"/>
    <property type="molecule type" value="Genomic_DNA"/>
</dbReference>
<dbReference type="InterPro" id="IPR006034">
    <property type="entry name" value="Asparaginase/glutaminase-like"/>
</dbReference>
<dbReference type="PROSITE" id="PS51732">
    <property type="entry name" value="ASN_GLN_ASE_3"/>
    <property type="match status" value="1"/>
</dbReference>
<dbReference type="EC" id="6.3.5.-" evidence="5 8"/>
<dbReference type="PIRSF" id="PIRSF500175">
    <property type="entry name" value="Glu_ADT_D"/>
    <property type="match status" value="1"/>
</dbReference>
<dbReference type="Proteomes" id="UP001208689">
    <property type="component" value="Chromosome"/>
</dbReference>
<dbReference type="InterPro" id="IPR040919">
    <property type="entry name" value="Asparaginase_C"/>
</dbReference>
<evidence type="ECO:0000256" key="5">
    <source>
        <dbReference type="HAMAP-Rule" id="MF_00586"/>
    </source>
</evidence>
<dbReference type="SUPFAM" id="SSF53774">
    <property type="entry name" value="Glutaminase/Asparaginase"/>
    <property type="match status" value="1"/>
</dbReference>
<organism evidence="12 13">
    <name type="scientific">Candidatus Lokiarchaeum ossiferum</name>
    <dbReference type="NCBI Taxonomy" id="2951803"/>
    <lineage>
        <taxon>Archaea</taxon>
        <taxon>Promethearchaeati</taxon>
        <taxon>Promethearchaeota</taxon>
        <taxon>Promethearchaeia</taxon>
        <taxon>Promethearchaeales</taxon>
        <taxon>Promethearchaeaceae</taxon>
        <taxon>Candidatus Lokiarchaeum</taxon>
    </lineage>
</organism>
<dbReference type="Pfam" id="PF18195">
    <property type="entry name" value="GatD_N"/>
    <property type="match status" value="1"/>
</dbReference>
<keyword evidence="2 5" id="KW-0547">Nucleotide-binding</keyword>
<comment type="subunit">
    <text evidence="5 8">Heterodimer of GatD and GatE.</text>
</comment>
<reference evidence="12" key="1">
    <citation type="submission" date="2022-09" db="EMBL/GenBank/DDBJ databases">
        <title>Actin cytoskeleton and complex cell architecture in an #Asgard archaeon.</title>
        <authorList>
            <person name="Ponce Toledo R.I."/>
            <person name="Schleper C."/>
            <person name="Rodrigues Oliveira T."/>
            <person name="Wollweber F."/>
            <person name="Xu J."/>
            <person name="Rittmann S."/>
            <person name="Klingl A."/>
            <person name="Pilhofer M."/>
        </authorList>
    </citation>
    <scope>NUCLEOTIDE SEQUENCE</scope>
    <source>
        <strain evidence="12">B-35</strain>
    </source>
</reference>
<keyword evidence="4 5" id="KW-0648">Protein biosynthesis</keyword>
<dbReference type="Pfam" id="PF17763">
    <property type="entry name" value="Asparaginase_C"/>
    <property type="match status" value="1"/>
</dbReference>
<dbReference type="CDD" id="cd08962">
    <property type="entry name" value="GatD"/>
    <property type="match status" value="1"/>
</dbReference>
<evidence type="ECO:0000256" key="6">
    <source>
        <dbReference type="PROSITE-ProRule" id="PRU10099"/>
    </source>
</evidence>
<dbReference type="PANTHER" id="PTHR11707:SF28">
    <property type="entry name" value="60 KDA LYSOPHOSPHOLIPASE"/>
    <property type="match status" value="1"/>
</dbReference>
<dbReference type="InterPro" id="IPR027473">
    <property type="entry name" value="L-asparaginase_C"/>
</dbReference>
<feature type="domain" description="GatD N-terminal" evidence="11">
    <location>
        <begin position="30"/>
        <end position="72"/>
    </location>
</feature>
<dbReference type="Pfam" id="PF00710">
    <property type="entry name" value="Asparaginase"/>
    <property type="match status" value="1"/>
</dbReference>
<evidence type="ECO:0000313" key="13">
    <source>
        <dbReference type="Proteomes" id="UP001208689"/>
    </source>
</evidence>
<dbReference type="InterPro" id="IPR020827">
    <property type="entry name" value="Asparaginase/glutaminase_AS1"/>
</dbReference>
<evidence type="ECO:0000256" key="3">
    <source>
        <dbReference type="ARBA" id="ARBA00022840"/>
    </source>
</evidence>
<dbReference type="NCBIfam" id="TIGR02153">
    <property type="entry name" value="gatD_arch"/>
    <property type="match status" value="1"/>
</dbReference>
<dbReference type="GO" id="GO:0016874">
    <property type="term" value="F:ligase activity"/>
    <property type="evidence" value="ECO:0007669"/>
    <property type="project" value="UniProtKB-KW"/>
</dbReference>
<dbReference type="NCBIfam" id="NF003217">
    <property type="entry name" value="PRK04183.1"/>
    <property type="match status" value="1"/>
</dbReference>
<evidence type="ECO:0000256" key="7">
    <source>
        <dbReference type="PROSITE-ProRule" id="PRU10100"/>
    </source>
</evidence>
<comment type="function">
    <text evidence="5 8">Allows the formation of correctly charged Gln-tRNA(Gln) through the transamidation of misacylated Glu-tRNA(Gln) in organisms which lack glutaminyl-tRNA synthetase. The reaction takes place in the presence of glutamine and ATP through an activated gamma-phospho-Glu-tRNA(Gln). The GatDE system is specific for glutamate and does not act on aspartate.</text>
</comment>
<dbReference type="Gene3D" id="3.40.50.40">
    <property type="match status" value="1"/>
</dbReference>
<evidence type="ECO:0000256" key="2">
    <source>
        <dbReference type="ARBA" id="ARBA00022741"/>
    </source>
</evidence>
<evidence type="ECO:0000256" key="4">
    <source>
        <dbReference type="ARBA" id="ARBA00022917"/>
    </source>
</evidence>
<dbReference type="InterPro" id="IPR027475">
    <property type="entry name" value="Asparaginase/glutaminase_AS2"/>
</dbReference>
<feature type="domain" description="L-asparaginase N-terminal" evidence="9">
    <location>
        <begin position="103"/>
        <end position="298"/>
    </location>
</feature>
<feature type="active site" evidence="5 6">
    <location>
        <position position="112"/>
    </location>
</feature>
<dbReference type="PROSITE" id="PS00917">
    <property type="entry name" value="ASN_GLN_ASE_2"/>
    <property type="match status" value="1"/>
</dbReference>
<evidence type="ECO:0000259" key="9">
    <source>
        <dbReference type="Pfam" id="PF00710"/>
    </source>
</evidence>
<feature type="active site" evidence="5">
    <location>
        <position position="189"/>
    </location>
</feature>
<keyword evidence="1 5" id="KW-0436">Ligase</keyword>
<comment type="catalytic activity">
    <reaction evidence="5 8">
        <text>L-glutamyl-tRNA(Gln) + L-glutamine + ATP + H2O = L-glutaminyl-tRNA(Gln) + L-glutamate + ADP + phosphate + H(+)</text>
        <dbReference type="Rhea" id="RHEA:17521"/>
        <dbReference type="Rhea" id="RHEA-COMP:9681"/>
        <dbReference type="Rhea" id="RHEA-COMP:9684"/>
        <dbReference type="ChEBI" id="CHEBI:15377"/>
        <dbReference type="ChEBI" id="CHEBI:15378"/>
        <dbReference type="ChEBI" id="CHEBI:29985"/>
        <dbReference type="ChEBI" id="CHEBI:30616"/>
        <dbReference type="ChEBI" id="CHEBI:43474"/>
        <dbReference type="ChEBI" id="CHEBI:58359"/>
        <dbReference type="ChEBI" id="CHEBI:78520"/>
        <dbReference type="ChEBI" id="CHEBI:78521"/>
        <dbReference type="ChEBI" id="CHEBI:456216"/>
    </reaction>
</comment>
<comment type="similarity">
    <text evidence="5 8">Belongs to the asparaginase 1 family. GatD subfamily.</text>
</comment>
<proteinExistence type="inferred from homology"/>
<feature type="active site" evidence="5 7">
    <location>
        <position position="188"/>
    </location>
</feature>
<dbReference type="PROSITE" id="PS00144">
    <property type="entry name" value="ASN_GLN_ASE_1"/>
    <property type="match status" value="1"/>
</dbReference>
<gene>
    <name evidence="5" type="primary">gatD</name>
    <name evidence="12" type="ORF">NEF87_002237</name>
</gene>
<feature type="domain" description="Asparaginase/glutaminase C-terminal" evidence="10">
    <location>
        <begin position="318"/>
        <end position="431"/>
    </location>
</feature>